<name>A0A5K7SCK8_9BACT</name>
<keyword evidence="4" id="KW-0378">Hydrolase</keyword>
<accession>A0A5K7SCK8</accession>
<dbReference type="PANTHER" id="PTHR30480:SF13">
    <property type="entry name" value="BETA-HEXOSAMINIDASE"/>
    <property type="match status" value="1"/>
</dbReference>
<dbReference type="InterPro" id="IPR001764">
    <property type="entry name" value="Glyco_hydro_3_N"/>
</dbReference>
<dbReference type="InterPro" id="IPR050226">
    <property type="entry name" value="NagZ_Beta-hexosaminidase"/>
</dbReference>
<dbReference type="GO" id="GO:0009254">
    <property type="term" value="P:peptidoglycan turnover"/>
    <property type="evidence" value="ECO:0007669"/>
    <property type="project" value="TreeGrafter"/>
</dbReference>
<dbReference type="KEGG" id="anf:AQPE_3373"/>
<evidence type="ECO:0000256" key="5">
    <source>
        <dbReference type="ARBA" id="ARBA00023295"/>
    </source>
</evidence>
<comment type="similarity">
    <text evidence="2">Belongs to the glycosyl hydrolase 3 family.</text>
</comment>
<dbReference type="GO" id="GO:0004563">
    <property type="term" value="F:beta-N-acetylhexosaminidase activity"/>
    <property type="evidence" value="ECO:0007669"/>
    <property type="project" value="UniProtKB-EC"/>
</dbReference>
<keyword evidence="9" id="KW-1185">Reference proteome</keyword>
<dbReference type="Gene3D" id="3.40.710.10">
    <property type="entry name" value="DD-peptidase/beta-lactamase superfamily"/>
    <property type="match status" value="1"/>
</dbReference>
<protein>
    <recommendedName>
        <fullName evidence="3">beta-N-acetylhexosaminidase</fullName>
        <ecNumber evidence="3">3.2.1.52</ecNumber>
    </recommendedName>
</protein>
<dbReference type="Proteomes" id="UP001193389">
    <property type="component" value="Chromosome"/>
</dbReference>
<dbReference type="GO" id="GO:0005975">
    <property type="term" value="P:carbohydrate metabolic process"/>
    <property type="evidence" value="ECO:0007669"/>
    <property type="project" value="InterPro"/>
</dbReference>
<gene>
    <name evidence="8" type="ORF">AQPE_3373</name>
</gene>
<dbReference type="InterPro" id="IPR017853">
    <property type="entry name" value="GH"/>
</dbReference>
<evidence type="ECO:0000313" key="8">
    <source>
        <dbReference type="EMBL" id="BBE19197.1"/>
    </source>
</evidence>
<dbReference type="SUPFAM" id="SSF56601">
    <property type="entry name" value="beta-lactamase/transpeptidase-like"/>
    <property type="match status" value="1"/>
</dbReference>
<evidence type="ECO:0000259" key="7">
    <source>
        <dbReference type="Pfam" id="PF00933"/>
    </source>
</evidence>
<evidence type="ECO:0000259" key="6">
    <source>
        <dbReference type="Pfam" id="PF00144"/>
    </source>
</evidence>
<proteinExistence type="inferred from homology"/>
<feature type="domain" description="Glycoside hydrolase family 3 N-terminal" evidence="7">
    <location>
        <begin position="43"/>
        <end position="358"/>
    </location>
</feature>
<comment type="catalytic activity">
    <reaction evidence="1">
        <text>Hydrolysis of terminal non-reducing N-acetyl-D-hexosamine residues in N-acetyl-beta-D-hexosaminides.</text>
        <dbReference type="EC" id="3.2.1.52"/>
    </reaction>
</comment>
<dbReference type="RefSeq" id="WP_318347465.1">
    <property type="nucleotide sequence ID" value="NZ_AP018694.1"/>
</dbReference>
<dbReference type="InterPro" id="IPR036962">
    <property type="entry name" value="Glyco_hydro_3_N_sf"/>
</dbReference>
<dbReference type="InterPro" id="IPR036881">
    <property type="entry name" value="Glyco_hydro_3_C_sf"/>
</dbReference>
<keyword evidence="5" id="KW-0326">Glycosidase</keyword>
<evidence type="ECO:0000313" key="9">
    <source>
        <dbReference type="Proteomes" id="UP001193389"/>
    </source>
</evidence>
<evidence type="ECO:0000256" key="3">
    <source>
        <dbReference type="ARBA" id="ARBA00012663"/>
    </source>
</evidence>
<dbReference type="PRINTS" id="PR00133">
    <property type="entry name" value="GLHYDRLASE3"/>
</dbReference>
<dbReference type="SUPFAM" id="SSF51445">
    <property type="entry name" value="(Trans)glycosidases"/>
    <property type="match status" value="1"/>
</dbReference>
<dbReference type="Gene3D" id="3.20.20.300">
    <property type="entry name" value="Glycoside hydrolase, family 3, N-terminal domain"/>
    <property type="match status" value="1"/>
</dbReference>
<evidence type="ECO:0000256" key="1">
    <source>
        <dbReference type="ARBA" id="ARBA00001231"/>
    </source>
</evidence>
<dbReference type="Pfam" id="PF00933">
    <property type="entry name" value="Glyco_hydro_3"/>
    <property type="match status" value="1"/>
</dbReference>
<dbReference type="Pfam" id="PF00144">
    <property type="entry name" value="Beta-lactamase"/>
    <property type="match status" value="1"/>
</dbReference>
<evidence type="ECO:0000256" key="2">
    <source>
        <dbReference type="ARBA" id="ARBA00005336"/>
    </source>
</evidence>
<dbReference type="AlphaFoldDB" id="A0A5K7SCK8"/>
<sequence length="979" mass="109495">MKKLTILILLITFFAGSLTAIEKPGFLKYSNDQWVDSLMKTLTVDQKIGQLFMIQAYSNQKNQKTEEILKQIIQFQVGGVIFMQGGPLAQSQICNSFQKASNVPLLVAIDGETGLGFRLDSTINYPAQMALGAIADDSLIYRMGFEIGEQFRRLGIHMNMAPVSDININPANPVINYRSFGEDKIQVARKSWLYASGMQDAGVLATAKHFPGHGDTQTDSHLRLPVINRTKSELDSLELFPFSFLINKGIGAVMTGHLQVPALESNTKIPATLSSRIIKNKLKKDLGFEGLIITDAMNMKGVGKVSSAELVVRALKAGNDMVEIVPNLGKAIQAVKLAVKSGIITKDEIDSKCRKILAIKKWIGLDQHKLIETKNLVSDLNQNKYLLTKSQLYEKSLTVIENKNNILPIQKLDTLKIASLALGSVQITSFQRMLSNYTQVDHFNISQNPSDTEIAELLNQLKSYNLVITGIHGLGLYPSRRFGITDQQIRLTEGLDSQHTIFAFFGNPYALPNFPQLKNAQSLVVAYQDDKDVEELAAQLIFGARDAAGKLPVTVKDFYPIQSGIGIRNIQRLKYTLPEGVNINSGYLQHLIDSIAELGIEAKAFPGCQVLIAKGGNVIMNKSYGFLTYDKISPVQNDVLYDLASITKIAAPLPAVMKLYDEKKINLDAPLSNYFTEFKKSNKAELTVRDVLTHQARLQPYIPFYLERETKSILRKRAFKDQPSDQFPIRISKDMYVRNDFEKQVISDIVKSPLLSKKEFVYSDLGFGLLRFVTERLTTMTFQEYLNKEFYKPLGANSVGFKPYERYPIPQIAPTEDDQTFRKELLQGFVHDEMAAVLGGVSGNAGLFSNANDLAKVMQMYLQQGYYGGKQYISPETINEFTKVQFPQSSNHRALGFDKSNPLTRDEKNKFPATDASPESYGHTGFTGTFVWMDPKNQLLFIFLSNRVYPSRSHTAISDLNIQTSMHQAIYDAIQNGLN</sequence>
<dbReference type="EMBL" id="AP018694">
    <property type="protein sequence ID" value="BBE19197.1"/>
    <property type="molecule type" value="Genomic_DNA"/>
</dbReference>
<dbReference type="PANTHER" id="PTHR30480">
    <property type="entry name" value="BETA-HEXOSAMINIDASE-RELATED"/>
    <property type="match status" value="1"/>
</dbReference>
<dbReference type="InterPro" id="IPR012338">
    <property type="entry name" value="Beta-lactam/transpept-like"/>
</dbReference>
<evidence type="ECO:0000256" key="4">
    <source>
        <dbReference type="ARBA" id="ARBA00022801"/>
    </source>
</evidence>
<dbReference type="Gene3D" id="3.40.50.1700">
    <property type="entry name" value="Glycoside hydrolase family 3 C-terminal domain"/>
    <property type="match status" value="1"/>
</dbReference>
<feature type="domain" description="Beta-lactamase-related" evidence="6">
    <location>
        <begin position="599"/>
        <end position="956"/>
    </location>
</feature>
<reference evidence="8" key="1">
    <citation type="journal article" date="2020" name="Int. J. Syst. Evol. Microbiol.">
        <title>Aquipluma nitroreducens gen. nov. sp. nov., a novel facultatively anaerobic bacterium isolated from a freshwater lake.</title>
        <authorList>
            <person name="Watanabe M."/>
            <person name="Kojima H."/>
            <person name="Fukui M."/>
        </authorList>
    </citation>
    <scope>NUCLEOTIDE SEQUENCE</scope>
    <source>
        <strain evidence="8">MeG22</strain>
    </source>
</reference>
<dbReference type="EC" id="3.2.1.52" evidence="3"/>
<organism evidence="8 9">
    <name type="scientific">Aquipluma nitroreducens</name>
    <dbReference type="NCBI Taxonomy" id="2010828"/>
    <lineage>
        <taxon>Bacteria</taxon>
        <taxon>Pseudomonadati</taxon>
        <taxon>Bacteroidota</taxon>
        <taxon>Bacteroidia</taxon>
        <taxon>Marinilabiliales</taxon>
        <taxon>Prolixibacteraceae</taxon>
        <taxon>Aquipluma</taxon>
    </lineage>
</organism>
<dbReference type="InterPro" id="IPR001466">
    <property type="entry name" value="Beta-lactam-related"/>
</dbReference>